<dbReference type="OrthoDB" id="9797134at2"/>
<name>A0A063Y2U4_9GAMM</name>
<evidence type="ECO:0000313" key="7">
    <source>
        <dbReference type="EMBL" id="KDE38852.1"/>
    </source>
</evidence>
<dbReference type="AlphaFoldDB" id="A0A063Y2U4"/>
<comment type="caution">
    <text evidence="7">The sequence shown here is derived from an EMBL/GenBank/DDBJ whole genome shotgun (WGS) entry which is preliminary data.</text>
</comment>
<dbReference type="SUPFAM" id="SSF88946">
    <property type="entry name" value="Sigma2 domain of RNA polymerase sigma factors"/>
    <property type="match status" value="1"/>
</dbReference>
<organism evidence="7 8">
    <name type="scientific">Nitrincola lacisaponensis</name>
    <dbReference type="NCBI Taxonomy" id="267850"/>
    <lineage>
        <taxon>Bacteria</taxon>
        <taxon>Pseudomonadati</taxon>
        <taxon>Pseudomonadota</taxon>
        <taxon>Gammaproteobacteria</taxon>
        <taxon>Oceanospirillales</taxon>
        <taxon>Oceanospirillaceae</taxon>
        <taxon>Nitrincola</taxon>
    </lineage>
</organism>
<feature type="domain" description="RNA polymerase sigma-70 region 2" evidence="5">
    <location>
        <begin position="15"/>
        <end position="83"/>
    </location>
</feature>
<keyword evidence="4" id="KW-0804">Transcription</keyword>
<comment type="similarity">
    <text evidence="1">Belongs to the sigma-70 factor family. ECF subfamily.</text>
</comment>
<dbReference type="Gene3D" id="1.10.10.10">
    <property type="entry name" value="Winged helix-like DNA-binding domain superfamily/Winged helix DNA-binding domain"/>
    <property type="match status" value="1"/>
</dbReference>
<dbReference type="Gene3D" id="1.10.1740.10">
    <property type="match status" value="1"/>
</dbReference>
<dbReference type="Pfam" id="PF08281">
    <property type="entry name" value="Sigma70_r4_2"/>
    <property type="match status" value="1"/>
</dbReference>
<dbReference type="Pfam" id="PF04542">
    <property type="entry name" value="Sigma70_r2"/>
    <property type="match status" value="1"/>
</dbReference>
<keyword evidence="2" id="KW-0805">Transcription regulation</keyword>
<dbReference type="SUPFAM" id="SSF88659">
    <property type="entry name" value="Sigma3 and sigma4 domains of RNA polymerase sigma factors"/>
    <property type="match status" value="1"/>
</dbReference>
<dbReference type="InterPro" id="IPR013324">
    <property type="entry name" value="RNA_pol_sigma_r3/r4-like"/>
</dbReference>
<dbReference type="PANTHER" id="PTHR43133">
    <property type="entry name" value="RNA POLYMERASE ECF-TYPE SIGMA FACTO"/>
    <property type="match status" value="1"/>
</dbReference>
<dbReference type="InterPro" id="IPR013249">
    <property type="entry name" value="RNA_pol_sigma70_r4_t2"/>
</dbReference>
<dbReference type="InterPro" id="IPR007627">
    <property type="entry name" value="RNA_pol_sigma70_r2"/>
</dbReference>
<keyword evidence="8" id="KW-1185">Reference proteome</keyword>
<dbReference type="InterPro" id="IPR014284">
    <property type="entry name" value="RNA_pol_sigma-70_dom"/>
</dbReference>
<evidence type="ECO:0000256" key="3">
    <source>
        <dbReference type="ARBA" id="ARBA00023082"/>
    </source>
</evidence>
<evidence type="ECO:0000256" key="4">
    <source>
        <dbReference type="ARBA" id="ARBA00023163"/>
    </source>
</evidence>
<feature type="domain" description="RNA polymerase sigma factor 70 region 4 type 2" evidence="6">
    <location>
        <begin position="114"/>
        <end position="166"/>
    </location>
</feature>
<dbReference type="PATRIC" id="fig|267850.7.peg.2706"/>
<gene>
    <name evidence="7" type="ORF">ADINL_2753</name>
</gene>
<dbReference type="EMBL" id="JMSZ01000036">
    <property type="protein sequence ID" value="KDE38852.1"/>
    <property type="molecule type" value="Genomic_DNA"/>
</dbReference>
<proteinExistence type="inferred from homology"/>
<dbReference type="InterPro" id="IPR036388">
    <property type="entry name" value="WH-like_DNA-bd_sf"/>
</dbReference>
<dbReference type="GO" id="GO:0016987">
    <property type="term" value="F:sigma factor activity"/>
    <property type="evidence" value="ECO:0007669"/>
    <property type="project" value="UniProtKB-KW"/>
</dbReference>
<dbReference type="PANTHER" id="PTHR43133:SF63">
    <property type="entry name" value="RNA POLYMERASE SIGMA FACTOR FECI-RELATED"/>
    <property type="match status" value="1"/>
</dbReference>
<dbReference type="STRING" id="267850.ADINL_2753"/>
<evidence type="ECO:0000259" key="5">
    <source>
        <dbReference type="Pfam" id="PF04542"/>
    </source>
</evidence>
<dbReference type="GO" id="GO:0003677">
    <property type="term" value="F:DNA binding"/>
    <property type="evidence" value="ECO:0007669"/>
    <property type="project" value="InterPro"/>
</dbReference>
<dbReference type="RefSeq" id="WP_051632842.1">
    <property type="nucleotide sequence ID" value="NZ_JMSZ01000036.1"/>
</dbReference>
<accession>A0A063Y2U4</accession>
<dbReference type="GO" id="GO:0006352">
    <property type="term" value="P:DNA-templated transcription initiation"/>
    <property type="evidence" value="ECO:0007669"/>
    <property type="project" value="InterPro"/>
</dbReference>
<dbReference type="InterPro" id="IPR039425">
    <property type="entry name" value="RNA_pol_sigma-70-like"/>
</dbReference>
<keyword evidence="3" id="KW-0731">Sigma factor</keyword>
<protein>
    <submittedName>
        <fullName evidence="7">RNA polymerase sigma-70 factor, ECF subfamily</fullName>
    </submittedName>
</protein>
<reference evidence="7 8" key="1">
    <citation type="journal article" date="2005" name="Int. J. Syst. Evol. Microbiol.">
        <title>Nitrincola lacisaponensis gen. nov., sp. nov., a novel alkaliphilic bacterium isolated from an alkaline, saline lake.</title>
        <authorList>
            <person name="Dimitriu P.A."/>
            <person name="Shukla S.K."/>
            <person name="Conradt J."/>
            <person name="Marquez M.C."/>
            <person name="Ventosa A."/>
            <person name="Maglia A."/>
            <person name="Peyton B.M."/>
            <person name="Pinkart H.C."/>
            <person name="Mormile M.R."/>
        </authorList>
    </citation>
    <scope>NUCLEOTIDE SEQUENCE [LARGE SCALE GENOMIC DNA]</scope>
    <source>
        <strain evidence="7 8">4CA</strain>
    </source>
</reference>
<dbReference type="NCBIfam" id="TIGR02937">
    <property type="entry name" value="sigma70-ECF"/>
    <property type="match status" value="1"/>
</dbReference>
<evidence type="ECO:0000256" key="2">
    <source>
        <dbReference type="ARBA" id="ARBA00023015"/>
    </source>
</evidence>
<dbReference type="InterPro" id="IPR013325">
    <property type="entry name" value="RNA_pol_sigma_r2"/>
</dbReference>
<sequence length="185" mass="20576">MKGSGQTAQGCIEYLYADHHGWLKAWLLRRLGNSSDAADLTQDVFVRLILRPAPKGLNSSGEARAYLRRMANGMCIDLWRRRSLEQAWLESLAHQPEALMPSAEQQVMVLQALQEIDQLLLSLPAKAASAFVMAVGCEMSDREVAEELGISTRMVRKHVARVMLHCMQLEARHLAADPGILRVGS</sequence>
<evidence type="ECO:0000313" key="8">
    <source>
        <dbReference type="Proteomes" id="UP000027318"/>
    </source>
</evidence>
<dbReference type="Proteomes" id="UP000027318">
    <property type="component" value="Unassembled WGS sequence"/>
</dbReference>
<evidence type="ECO:0000256" key="1">
    <source>
        <dbReference type="ARBA" id="ARBA00010641"/>
    </source>
</evidence>
<evidence type="ECO:0000259" key="6">
    <source>
        <dbReference type="Pfam" id="PF08281"/>
    </source>
</evidence>